<gene>
    <name evidence="2" type="ORF">N7517_009372</name>
</gene>
<dbReference type="RefSeq" id="XP_056575667.1">
    <property type="nucleotide sequence ID" value="XM_056727095.1"/>
</dbReference>
<comment type="caution">
    <text evidence="2">The sequence shown here is derived from an EMBL/GenBank/DDBJ whole genome shotgun (WGS) entry which is preliminary data.</text>
</comment>
<evidence type="ECO:0000313" key="3">
    <source>
        <dbReference type="Proteomes" id="UP001147752"/>
    </source>
</evidence>
<keyword evidence="3" id="KW-1185">Reference proteome</keyword>
<reference evidence="2" key="1">
    <citation type="submission" date="2022-12" db="EMBL/GenBank/DDBJ databases">
        <authorList>
            <person name="Petersen C."/>
        </authorList>
    </citation>
    <scope>NUCLEOTIDE SEQUENCE</scope>
    <source>
        <strain evidence="2">IBT 3081</strain>
    </source>
</reference>
<accession>A0A9W9RHE9</accession>
<feature type="region of interest" description="Disordered" evidence="1">
    <location>
        <begin position="23"/>
        <end position="56"/>
    </location>
</feature>
<organism evidence="2 3">
    <name type="scientific">Penicillium concentricum</name>
    <dbReference type="NCBI Taxonomy" id="293559"/>
    <lineage>
        <taxon>Eukaryota</taxon>
        <taxon>Fungi</taxon>
        <taxon>Dikarya</taxon>
        <taxon>Ascomycota</taxon>
        <taxon>Pezizomycotina</taxon>
        <taxon>Eurotiomycetes</taxon>
        <taxon>Eurotiomycetidae</taxon>
        <taxon>Eurotiales</taxon>
        <taxon>Aspergillaceae</taxon>
        <taxon>Penicillium</taxon>
    </lineage>
</organism>
<evidence type="ECO:0000256" key="1">
    <source>
        <dbReference type="SAM" id="MobiDB-lite"/>
    </source>
</evidence>
<reference evidence="2" key="2">
    <citation type="journal article" date="2023" name="IMA Fungus">
        <title>Comparative genomic study of the Penicillium genus elucidates a diverse pangenome and 15 lateral gene transfer events.</title>
        <authorList>
            <person name="Petersen C."/>
            <person name="Sorensen T."/>
            <person name="Nielsen M.R."/>
            <person name="Sondergaard T.E."/>
            <person name="Sorensen J.L."/>
            <person name="Fitzpatrick D.A."/>
            <person name="Frisvad J.C."/>
            <person name="Nielsen K.L."/>
        </authorList>
    </citation>
    <scope>NUCLEOTIDE SEQUENCE</scope>
    <source>
        <strain evidence="2">IBT 3081</strain>
    </source>
</reference>
<name>A0A9W9RHE9_9EURO</name>
<dbReference type="EMBL" id="JAPZBT010000004">
    <property type="protein sequence ID" value="KAJ5360181.1"/>
    <property type="molecule type" value="Genomic_DNA"/>
</dbReference>
<sequence>MELSKRGNEVSDIRMIRRFTGQCHPEFTPPVQGHLTQSPKVDSKLDSVNTRPGGQNMIYSQRLWD</sequence>
<evidence type="ECO:0000313" key="2">
    <source>
        <dbReference type="EMBL" id="KAJ5360181.1"/>
    </source>
</evidence>
<dbReference type="Proteomes" id="UP001147752">
    <property type="component" value="Unassembled WGS sequence"/>
</dbReference>
<proteinExistence type="predicted"/>
<feature type="compositionally biased region" description="Polar residues" evidence="1">
    <location>
        <begin position="34"/>
        <end position="56"/>
    </location>
</feature>
<dbReference type="AlphaFoldDB" id="A0A9W9RHE9"/>
<protein>
    <submittedName>
        <fullName evidence="2">Uncharacterized protein</fullName>
    </submittedName>
</protein>
<dbReference type="GeneID" id="81466278"/>